<dbReference type="EMBL" id="AGCU01156230">
    <property type="status" value="NOT_ANNOTATED_CDS"/>
    <property type="molecule type" value="Genomic_DNA"/>
</dbReference>
<dbReference type="GO" id="GO:0007596">
    <property type="term" value="P:blood coagulation"/>
    <property type="evidence" value="ECO:0007669"/>
    <property type="project" value="InterPro"/>
</dbReference>
<evidence type="ECO:0000313" key="6">
    <source>
        <dbReference type="Proteomes" id="UP000007267"/>
    </source>
</evidence>
<dbReference type="InterPro" id="IPR036186">
    <property type="entry name" value="Serpin_sf"/>
</dbReference>
<keyword evidence="6" id="KW-1185">Reference proteome</keyword>
<dbReference type="CDD" id="cd02055">
    <property type="entry name" value="serpinA10_PZI"/>
    <property type="match status" value="1"/>
</dbReference>
<dbReference type="AlphaFoldDB" id="K7FQM0"/>
<dbReference type="GO" id="GO:0005615">
    <property type="term" value="C:extracellular space"/>
    <property type="evidence" value="ECO:0007669"/>
    <property type="project" value="InterPro"/>
</dbReference>
<dbReference type="PROSITE" id="PS00284">
    <property type="entry name" value="SERPIN"/>
    <property type="match status" value="1"/>
</dbReference>
<organism evidence="5 6">
    <name type="scientific">Pelodiscus sinensis</name>
    <name type="common">Chinese softshell turtle</name>
    <name type="synonym">Trionyx sinensis</name>
    <dbReference type="NCBI Taxonomy" id="13735"/>
    <lineage>
        <taxon>Eukaryota</taxon>
        <taxon>Metazoa</taxon>
        <taxon>Chordata</taxon>
        <taxon>Craniata</taxon>
        <taxon>Vertebrata</taxon>
        <taxon>Euteleostomi</taxon>
        <taxon>Archelosauria</taxon>
        <taxon>Testudinata</taxon>
        <taxon>Testudines</taxon>
        <taxon>Cryptodira</taxon>
        <taxon>Trionychia</taxon>
        <taxon>Trionychidae</taxon>
        <taxon>Pelodiscus</taxon>
    </lineage>
</organism>
<dbReference type="PANTHER" id="PTHR11461:SF191">
    <property type="entry name" value="PROTEIN Z-DEPENDENT PROTEASE INHIBITOR"/>
    <property type="match status" value="1"/>
</dbReference>
<dbReference type="InterPro" id="IPR042185">
    <property type="entry name" value="Serpin_sf_2"/>
</dbReference>
<dbReference type="Ensembl" id="ENSPSIT00000010382.1">
    <property type="protein sequence ID" value="ENSPSIP00000010330.1"/>
    <property type="gene ID" value="ENSPSIG00000009349.1"/>
</dbReference>
<dbReference type="Gene3D" id="3.30.497.10">
    <property type="entry name" value="Antithrombin, subunit I, domain 2"/>
    <property type="match status" value="1"/>
</dbReference>
<keyword evidence="3" id="KW-0812">Transmembrane</keyword>
<dbReference type="GeneTree" id="ENSGT00940000159462"/>
<evidence type="ECO:0000256" key="3">
    <source>
        <dbReference type="SAM" id="Phobius"/>
    </source>
</evidence>
<dbReference type="eggNOG" id="KOG2392">
    <property type="taxonomic scope" value="Eukaryota"/>
</dbReference>
<dbReference type="InterPro" id="IPR023795">
    <property type="entry name" value="Serpin_CS"/>
</dbReference>
<dbReference type="FunFam" id="3.30.497.10:FF:000001">
    <property type="entry name" value="Serine protease inhibitor"/>
    <property type="match status" value="1"/>
</dbReference>
<dbReference type="InterPro" id="IPR000215">
    <property type="entry name" value="Serpin_fam"/>
</dbReference>
<proteinExistence type="inferred from homology"/>
<evidence type="ECO:0000256" key="2">
    <source>
        <dbReference type="SAM" id="MobiDB-lite"/>
    </source>
</evidence>
<reference evidence="5" key="4">
    <citation type="submission" date="2025-09" db="UniProtKB">
        <authorList>
            <consortium name="Ensembl"/>
        </authorList>
    </citation>
    <scope>IDENTIFICATION</scope>
</reference>
<keyword evidence="3" id="KW-0472">Membrane</keyword>
<feature type="transmembrane region" description="Helical" evidence="3">
    <location>
        <begin position="70"/>
        <end position="88"/>
    </location>
</feature>
<evidence type="ECO:0000259" key="4">
    <source>
        <dbReference type="SMART" id="SM00093"/>
    </source>
</evidence>
<protein>
    <submittedName>
        <fullName evidence="5">Serpin family A member 10</fullName>
    </submittedName>
</protein>
<dbReference type="EMBL" id="AGCU01156229">
    <property type="status" value="NOT_ANNOTATED_CDS"/>
    <property type="molecule type" value="Genomic_DNA"/>
</dbReference>
<dbReference type="InterPro" id="IPR042178">
    <property type="entry name" value="Serpin_sf_1"/>
</dbReference>
<feature type="domain" description="Serpin" evidence="4">
    <location>
        <begin position="56"/>
        <end position="413"/>
    </location>
</feature>
<keyword evidence="3" id="KW-1133">Transmembrane helix</keyword>
<reference evidence="6" key="2">
    <citation type="journal article" date="2013" name="Nat. Genet.">
        <title>The draft genomes of soft-shell turtle and green sea turtle yield insights into the development and evolution of the turtle-specific body plan.</title>
        <authorList>
            <person name="Wang Z."/>
            <person name="Pascual-Anaya J."/>
            <person name="Zadissa A."/>
            <person name="Li W."/>
            <person name="Niimura Y."/>
            <person name="Huang Z."/>
            <person name="Li C."/>
            <person name="White S."/>
            <person name="Xiong Z."/>
            <person name="Fang D."/>
            <person name="Wang B."/>
            <person name="Ming Y."/>
            <person name="Chen Y."/>
            <person name="Zheng Y."/>
            <person name="Kuraku S."/>
            <person name="Pignatelli M."/>
            <person name="Herrero J."/>
            <person name="Beal K."/>
            <person name="Nozawa M."/>
            <person name="Li Q."/>
            <person name="Wang J."/>
            <person name="Zhang H."/>
            <person name="Yu L."/>
            <person name="Shigenobu S."/>
            <person name="Wang J."/>
            <person name="Liu J."/>
            <person name="Flicek P."/>
            <person name="Searle S."/>
            <person name="Wang J."/>
            <person name="Kuratani S."/>
            <person name="Yin Y."/>
            <person name="Aken B."/>
            <person name="Zhang G."/>
            <person name="Irie N."/>
        </authorList>
    </citation>
    <scope>NUCLEOTIDE SEQUENCE [LARGE SCALE GENOMIC DNA]</scope>
    <source>
        <strain evidence="6">Daiwa-1</strain>
    </source>
</reference>
<dbReference type="PANTHER" id="PTHR11461">
    <property type="entry name" value="SERINE PROTEASE INHIBITOR, SERPIN"/>
    <property type="match status" value="1"/>
</dbReference>
<dbReference type="InterPro" id="IPR033835">
    <property type="entry name" value="PZI_serpin_dom"/>
</dbReference>
<reference evidence="6" key="1">
    <citation type="submission" date="2011-10" db="EMBL/GenBank/DDBJ databases">
        <authorList>
            <consortium name="Soft-shell Turtle Genome Consortium"/>
        </authorList>
    </citation>
    <scope>NUCLEOTIDE SEQUENCE [LARGE SCALE GENOMIC DNA]</scope>
    <source>
        <strain evidence="6">Daiwa-1</strain>
    </source>
</reference>
<dbReference type="HOGENOM" id="CLU_023330_2_1_1"/>
<dbReference type="SUPFAM" id="SSF56574">
    <property type="entry name" value="Serpins"/>
    <property type="match status" value="1"/>
</dbReference>
<sequence>MSLGNQKKHKEEYFSQNNKNPYGTIEHRSTAEPFEEQAPLEFTLYNLTEKNMNFGFNLYRKIALKHDNNVFFSPLSMSFLMAVFMLAAKGETYRQIIQGTNLHLLQGKENFHQLPALFKQLKDNITENEELVLQQGSISFVQRNFRLKEPFVNLSKQFFDMEFLSVDFHNSTHAKNVINQNIKKKTKGKIPKLFEEFDQHAKLVLVNYVLFKGKWLHPFNARFTELETFHIDKFRNVQVPMMFKSDKVASTLDKNLGCIVLKLPFSGSAHMLVAMPEKEGDYGSLEDHITAELMESWLRNMETRKMDVIFPKFKLDQKYQMHELLRGLGIKNLFTNKADLSQLTDQRFVKVSQIIQRAVIEVDEKGTEAASVSGSEIIAYSMPPTVKVNRPFLFIIYEETFKTLLFMGRVVNPTEM</sequence>
<evidence type="ECO:0000313" key="5">
    <source>
        <dbReference type="Ensembl" id="ENSPSIP00000010330.1"/>
    </source>
</evidence>
<dbReference type="InterPro" id="IPR023796">
    <property type="entry name" value="Serpin_dom"/>
</dbReference>
<name>K7FQM0_PELSI</name>
<dbReference type="Proteomes" id="UP000007267">
    <property type="component" value="Unassembled WGS sequence"/>
</dbReference>
<dbReference type="Pfam" id="PF00079">
    <property type="entry name" value="Serpin"/>
    <property type="match status" value="1"/>
</dbReference>
<dbReference type="STRING" id="13735.ENSPSIP00000010330"/>
<comment type="similarity">
    <text evidence="1">Belongs to the serpin family.</text>
</comment>
<dbReference type="OMA" id="METFHIN"/>
<evidence type="ECO:0000256" key="1">
    <source>
        <dbReference type="RuleBase" id="RU000411"/>
    </source>
</evidence>
<dbReference type="FunFam" id="2.10.310.10:FF:000001">
    <property type="entry name" value="Serpin family A member 1"/>
    <property type="match status" value="1"/>
</dbReference>
<dbReference type="SMART" id="SM00093">
    <property type="entry name" value="SERPIN"/>
    <property type="match status" value="1"/>
</dbReference>
<accession>K7FQM0</accession>
<reference evidence="5" key="3">
    <citation type="submission" date="2025-08" db="UniProtKB">
        <authorList>
            <consortium name="Ensembl"/>
        </authorList>
    </citation>
    <scope>IDENTIFICATION</scope>
</reference>
<dbReference type="Gene3D" id="2.30.39.10">
    <property type="entry name" value="Alpha-1-antitrypsin, domain 1"/>
    <property type="match status" value="1"/>
</dbReference>
<dbReference type="GO" id="GO:0004867">
    <property type="term" value="F:serine-type endopeptidase inhibitor activity"/>
    <property type="evidence" value="ECO:0007669"/>
    <property type="project" value="InterPro"/>
</dbReference>
<feature type="region of interest" description="Disordered" evidence="2">
    <location>
        <begin position="1"/>
        <end position="24"/>
    </location>
</feature>
<gene>
    <name evidence="5" type="primary">SERPINA10</name>
</gene>